<reference evidence="2" key="1">
    <citation type="submission" date="2023-07" db="EMBL/GenBank/DDBJ databases">
        <title>Sorghum-associated microbial communities from plants grown in Nebraska, USA.</title>
        <authorList>
            <person name="Schachtman D."/>
        </authorList>
    </citation>
    <scope>NUCLEOTIDE SEQUENCE</scope>
    <source>
        <strain evidence="2">1457</strain>
    </source>
</reference>
<dbReference type="Gene3D" id="3.90.226.10">
    <property type="entry name" value="2-enoyl-CoA Hydratase, Chain A, domain 1"/>
    <property type="match status" value="1"/>
</dbReference>
<proteinExistence type="predicted"/>
<organism evidence="2 3">
    <name type="scientific">Agrobacterium tumefaciens</name>
    <dbReference type="NCBI Taxonomy" id="358"/>
    <lineage>
        <taxon>Bacteria</taxon>
        <taxon>Pseudomonadati</taxon>
        <taxon>Pseudomonadota</taxon>
        <taxon>Alphaproteobacteria</taxon>
        <taxon>Hyphomicrobiales</taxon>
        <taxon>Rhizobiaceae</taxon>
        <taxon>Rhizobium/Agrobacterium group</taxon>
        <taxon>Agrobacterium</taxon>
        <taxon>Agrobacterium tumefaciens complex</taxon>
    </lineage>
</organism>
<gene>
    <name evidence="2" type="ORF">J2W61_001349</name>
</gene>
<evidence type="ECO:0000313" key="3">
    <source>
        <dbReference type="Proteomes" id="UP001265315"/>
    </source>
</evidence>
<name>A0AAW8LKQ5_AGRTU</name>
<feature type="chain" id="PRO_5043970270" evidence="1">
    <location>
        <begin position="21"/>
        <end position="229"/>
    </location>
</feature>
<dbReference type="EMBL" id="JAVDSW010000001">
    <property type="protein sequence ID" value="MDR6701521.1"/>
    <property type="molecule type" value="Genomic_DNA"/>
</dbReference>
<accession>A0AAW8LKQ5</accession>
<protein>
    <submittedName>
        <fullName evidence="2">Uncharacterized protein</fullName>
    </submittedName>
</protein>
<dbReference type="RefSeq" id="WP_209689168.1">
    <property type="nucleotide sequence ID" value="NZ_JAGIPM010000001.1"/>
</dbReference>
<evidence type="ECO:0000313" key="2">
    <source>
        <dbReference type="EMBL" id="MDR6701521.1"/>
    </source>
</evidence>
<keyword evidence="1" id="KW-0732">Signal</keyword>
<dbReference type="AlphaFoldDB" id="A0AAW8LKQ5"/>
<sequence length="229" mass="24486">MKCVILALACVLGISSQASALELETGRYEDTKTRYIRVTGSIRPGDALVLRGILGAEPDPSVVIFNSPGGSVTEALEMGRDIRRQAASTYVGKGQQCVSACILAFVGGVRRAVAPGGELGSHQFYWPDGEAPAGEAATAMTQKLSASVLRHFIALDVDPEALTLIMETPPEQMLIFKPDLLERFRLVGEASAFSKPLRVVPGGEHRPGCPFPETYLNSDPLNLYPACRG</sequence>
<dbReference type="SUPFAM" id="SSF52096">
    <property type="entry name" value="ClpP/crotonase"/>
    <property type="match status" value="1"/>
</dbReference>
<evidence type="ECO:0000256" key="1">
    <source>
        <dbReference type="SAM" id="SignalP"/>
    </source>
</evidence>
<dbReference type="InterPro" id="IPR029045">
    <property type="entry name" value="ClpP/crotonase-like_dom_sf"/>
</dbReference>
<dbReference type="Proteomes" id="UP001265315">
    <property type="component" value="Unassembled WGS sequence"/>
</dbReference>
<feature type="signal peptide" evidence="1">
    <location>
        <begin position="1"/>
        <end position="20"/>
    </location>
</feature>
<comment type="caution">
    <text evidence="2">The sequence shown here is derived from an EMBL/GenBank/DDBJ whole genome shotgun (WGS) entry which is preliminary data.</text>
</comment>